<protein>
    <submittedName>
        <fullName evidence="2">Uncharacterized protein</fullName>
    </submittedName>
</protein>
<feature type="region of interest" description="Disordered" evidence="1">
    <location>
        <begin position="95"/>
        <end position="127"/>
    </location>
</feature>
<dbReference type="OrthoDB" id="3236053at2759"/>
<gene>
    <name evidence="2" type="ORF">HETIRDRAFT_457316</name>
</gene>
<dbReference type="HOGENOM" id="CLU_504380_0_0_1"/>
<feature type="compositionally biased region" description="Polar residues" evidence="1">
    <location>
        <begin position="225"/>
        <end position="234"/>
    </location>
</feature>
<dbReference type="KEGG" id="hir:HETIRDRAFT_457316"/>
<feature type="region of interest" description="Disordered" evidence="1">
    <location>
        <begin position="344"/>
        <end position="388"/>
    </location>
</feature>
<evidence type="ECO:0000313" key="2">
    <source>
        <dbReference type="EMBL" id="ETW85404.1"/>
    </source>
</evidence>
<dbReference type="STRING" id="747525.W4KI82"/>
<dbReference type="GeneID" id="20676816"/>
<dbReference type="AlphaFoldDB" id="W4KI82"/>
<proteinExistence type="predicted"/>
<reference evidence="2 3" key="1">
    <citation type="journal article" date="2012" name="New Phytol.">
        <title>Insight into trade-off between wood decay and parasitism from the genome of a fungal forest pathogen.</title>
        <authorList>
            <person name="Olson A."/>
            <person name="Aerts A."/>
            <person name="Asiegbu F."/>
            <person name="Belbahri L."/>
            <person name="Bouzid O."/>
            <person name="Broberg A."/>
            <person name="Canback B."/>
            <person name="Coutinho P.M."/>
            <person name="Cullen D."/>
            <person name="Dalman K."/>
            <person name="Deflorio G."/>
            <person name="van Diepen L.T."/>
            <person name="Dunand C."/>
            <person name="Duplessis S."/>
            <person name="Durling M."/>
            <person name="Gonthier P."/>
            <person name="Grimwood J."/>
            <person name="Fossdal C.G."/>
            <person name="Hansson D."/>
            <person name="Henrissat B."/>
            <person name="Hietala A."/>
            <person name="Himmelstrand K."/>
            <person name="Hoffmeister D."/>
            <person name="Hogberg N."/>
            <person name="James T.Y."/>
            <person name="Karlsson M."/>
            <person name="Kohler A."/>
            <person name="Kues U."/>
            <person name="Lee Y.H."/>
            <person name="Lin Y.C."/>
            <person name="Lind M."/>
            <person name="Lindquist E."/>
            <person name="Lombard V."/>
            <person name="Lucas S."/>
            <person name="Lunden K."/>
            <person name="Morin E."/>
            <person name="Murat C."/>
            <person name="Park J."/>
            <person name="Raffaello T."/>
            <person name="Rouze P."/>
            <person name="Salamov A."/>
            <person name="Schmutz J."/>
            <person name="Solheim H."/>
            <person name="Stahlberg J."/>
            <person name="Velez H."/>
            <person name="de Vries R.P."/>
            <person name="Wiebenga A."/>
            <person name="Woodward S."/>
            <person name="Yakovlev I."/>
            <person name="Garbelotto M."/>
            <person name="Martin F."/>
            <person name="Grigoriev I.V."/>
            <person name="Stenlid J."/>
        </authorList>
    </citation>
    <scope>NUCLEOTIDE SEQUENCE [LARGE SCALE GENOMIC DNA]</scope>
    <source>
        <strain evidence="2 3">TC 32-1</strain>
    </source>
</reference>
<feature type="region of interest" description="Disordered" evidence="1">
    <location>
        <begin position="225"/>
        <end position="270"/>
    </location>
</feature>
<accession>W4KI82</accession>
<organism evidence="2 3">
    <name type="scientific">Heterobasidion irregulare (strain TC 32-1)</name>
    <dbReference type="NCBI Taxonomy" id="747525"/>
    <lineage>
        <taxon>Eukaryota</taxon>
        <taxon>Fungi</taxon>
        <taxon>Dikarya</taxon>
        <taxon>Basidiomycota</taxon>
        <taxon>Agaricomycotina</taxon>
        <taxon>Agaricomycetes</taxon>
        <taxon>Russulales</taxon>
        <taxon>Bondarzewiaceae</taxon>
        <taxon>Heterobasidion</taxon>
        <taxon>Heterobasidion annosum species complex</taxon>
    </lineage>
</organism>
<dbReference type="Proteomes" id="UP000030671">
    <property type="component" value="Unassembled WGS sequence"/>
</dbReference>
<feature type="compositionally biased region" description="Polar residues" evidence="1">
    <location>
        <begin position="169"/>
        <end position="186"/>
    </location>
</feature>
<sequence length="540" mass="58270">MQPDDHGTTNSPTAASILGIKGHLRLRPHGSSQKAHIVLRRVELNKDSGDEGDDGNVVYFSLFAQKRIEVKPGKEILLTIGDGPFKDQAIIFEGDLPSEPSLSDEEEDTQVAEDEDDLPPTDHLIPPKMRKPWIKRVEGPVVIDSVHTPMLNYQSVAIQAQPEMTAASVQAVSTTPERISTASQTPTREHSSDMSIQTDSSLLSPVPEIPTTEAFVEIDTTSIQEASLLETNQQSDRERSLSPMELDSPPSSPAQSPIRTPTDLPPSLSQERFIPGLQFSQSEAHINTISYQSATSPKSKSPVTAIRQPLIVTAAPSRSPLLTNTVRQNGASTYVDPSVVTSAPCQTTKASSNNSQQPYSLQTPPASRSPSLMPRRRAGSTSHQPLPPQHIAFSQQSALADSSHSSPSALADIGVYTRTASVKANKRKHVVNPFVSGGFMTDFVGLPSQPTPEKPVLYEDRLRKPDTMAKDAHMPNAHTSVKREGSPHSSKVLKASQSPVTSTSMFICSANLALTTAIAPPYPRGIIDQFNVFNPGSDGL</sequence>
<dbReference type="EMBL" id="KI925455">
    <property type="protein sequence ID" value="ETW85404.1"/>
    <property type="molecule type" value="Genomic_DNA"/>
</dbReference>
<feature type="compositionally biased region" description="Acidic residues" evidence="1">
    <location>
        <begin position="102"/>
        <end position="119"/>
    </location>
</feature>
<dbReference type="RefSeq" id="XP_009542268.1">
    <property type="nucleotide sequence ID" value="XM_009543973.1"/>
</dbReference>
<feature type="compositionally biased region" description="Polar residues" evidence="1">
    <location>
        <begin position="344"/>
        <end position="370"/>
    </location>
</feature>
<feature type="region of interest" description="Disordered" evidence="1">
    <location>
        <begin position="169"/>
        <end position="208"/>
    </location>
</feature>
<dbReference type="InParanoid" id="W4KI82"/>
<feature type="compositionally biased region" description="Polar residues" evidence="1">
    <location>
        <begin position="193"/>
        <end position="203"/>
    </location>
</feature>
<evidence type="ECO:0000313" key="3">
    <source>
        <dbReference type="Proteomes" id="UP000030671"/>
    </source>
</evidence>
<keyword evidence="3" id="KW-1185">Reference proteome</keyword>
<evidence type="ECO:0000256" key="1">
    <source>
        <dbReference type="SAM" id="MobiDB-lite"/>
    </source>
</evidence>
<name>W4KI82_HETIT</name>